<comment type="pathway">
    <text evidence="2 10">Cofactor biosynthesis; NAD(+) biosynthesis; deamido-NAD(+) from nicotinate D-ribonucleotide: step 1/1.</text>
</comment>
<dbReference type="InterPro" id="IPR004821">
    <property type="entry name" value="Cyt_trans-like"/>
</dbReference>
<dbReference type="NCBIfam" id="TIGR00482">
    <property type="entry name" value="nicotinate (nicotinamide) nucleotide adenylyltransferase"/>
    <property type="match status" value="1"/>
</dbReference>
<evidence type="ECO:0000256" key="6">
    <source>
        <dbReference type="ARBA" id="ARBA00022741"/>
    </source>
</evidence>
<dbReference type="EC" id="2.7.7.18" evidence="10"/>
<reference evidence="12 13" key="1">
    <citation type="submission" date="2019-07" db="EMBL/GenBank/DDBJ databases">
        <title>Whole genome shotgun sequence of Alkalibacterium kapii NBRC 103247.</title>
        <authorList>
            <person name="Hosoyama A."/>
            <person name="Uohara A."/>
            <person name="Ohji S."/>
            <person name="Ichikawa N."/>
        </authorList>
    </citation>
    <scope>NUCLEOTIDE SEQUENCE [LARGE SCALE GENOMIC DNA]</scope>
    <source>
        <strain evidence="12 13">NBRC 103247</strain>
    </source>
</reference>
<evidence type="ECO:0000313" key="13">
    <source>
        <dbReference type="Proteomes" id="UP000321662"/>
    </source>
</evidence>
<dbReference type="NCBIfam" id="NF000841">
    <property type="entry name" value="PRK00071.1-4"/>
    <property type="match status" value="1"/>
</dbReference>
<evidence type="ECO:0000256" key="3">
    <source>
        <dbReference type="ARBA" id="ARBA00022642"/>
    </source>
</evidence>
<dbReference type="RefSeq" id="WP_281282448.1">
    <property type="nucleotide sequence ID" value="NZ_BJUY01000028.1"/>
</dbReference>
<dbReference type="GO" id="GO:0005524">
    <property type="term" value="F:ATP binding"/>
    <property type="evidence" value="ECO:0007669"/>
    <property type="project" value="UniProtKB-KW"/>
</dbReference>
<dbReference type="GO" id="GO:0009435">
    <property type="term" value="P:NAD+ biosynthetic process"/>
    <property type="evidence" value="ECO:0007669"/>
    <property type="project" value="UniProtKB-UniRule"/>
</dbReference>
<dbReference type="NCBIfam" id="TIGR00125">
    <property type="entry name" value="cyt_tran_rel"/>
    <property type="match status" value="1"/>
</dbReference>
<dbReference type="Gene3D" id="3.40.50.620">
    <property type="entry name" value="HUPs"/>
    <property type="match status" value="1"/>
</dbReference>
<dbReference type="GO" id="GO:0004515">
    <property type="term" value="F:nicotinate-nucleotide adenylyltransferase activity"/>
    <property type="evidence" value="ECO:0007669"/>
    <property type="project" value="UniProtKB-UniRule"/>
</dbReference>
<comment type="catalytic activity">
    <reaction evidence="9 10">
        <text>nicotinate beta-D-ribonucleotide + ATP + H(+) = deamido-NAD(+) + diphosphate</text>
        <dbReference type="Rhea" id="RHEA:22860"/>
        <dbReference type="ChEBI" id="CHEBI:15378"/>
        <dbReference type="ChEBI" id="CHEBI:30616"/>
        <dbReference type="ChEBI" id="CHEBI:33019"/>
        <dbReference type="ChEBI" id="CHEBI:57502"/>
        <dbReference type="ChEBI" id="CHEBI:58437"/>
        <dbReference type="EC" id="2.7.7.18"/>
    </reaction>
</comment>
<keyword evidence="4 10" id="KW-0808">Transferase</keyword>
<keyword evidence="6 10" id="KW-0547">Nucleotide-binding</keyword>
<dbReference type="UniPathway" id="UPA00253">
    <property type="reaction ID" value="UER00332"/>
</dbReference>
<evidence type="ECO:0000313" key="12">
    <source>
        <dbReference type="EMBL" id="GEK92067.1"/>
    </source>
</evidence>
<dbReference type="CDD" id="cd02165">
    <property type="entry name" value="NMNAT"/>
    <property type="match status" value="1"/>
</dbReference>
<comment type="function">
    <text evidence="1 10">Catalyzes the reversible adenylation of nicotinate mononucleotide (NaMN) to nicotinic acid adenine dinucleotide (NaAD).</text>
</comment>
<organism evidence="12 13">
    <name type="scientific">Alkalibacterium kapii</name>
    <dbReference type="NCBI Taxonomy" id="426704"/>
    <lineage>
        <taxon>Bacteria</taxon>
        <taxon>Bacillati</taxon>
        <taxon>Bacillota</taxon>
        <taxon>Bacilli</taxon>
        <taxon>Lactobacillales</taxon>
        <taxon>Carnobacteriaceae</taxon>
        <taxon>Alkalibacterium</taxon>
    </lineage>
</organism>
<evidence type="ECO:0000256" key="2">
    <source>
        <dbReference type="ARBA" id="ARBA00005019"/>
    </source>
</evidence>
<keyword evidence="3 10" id="KW-0662">Pyridine nucleotide biosynthesis</keyword>
<keyword evidence="5 10" id="KW-0548">Nucleotidyltransferase</keyword>
<gene>
    <name evidence="10 12" type="primary">nadD</name>
    <name evidence="12" type="ORF">AKA01nite_16890</name>
</gene>
<keyword evidence="8 10" id="KW-0520">NAD</keyword>
<dbReference type="EMBL" id="BJUY01000028">
    <property type="protein sequence ID" value="GEK92067.1"/>
    <property type="molecule type" value="Genomic_DNA"/>
</dbReference>
<accession>A0A511B2M6</accession>
<dbReference type="PANTHER" id="PTHR39321">
    <property type="entry name" value="NICOTINATE-NUCLEOTIDE ADENYLYLTRANSFERASE-RELATED"/>
    <property type="match status" value="1"/>
</dbReference>
<dbReference type="PANTHER" id="PTHR39321:SF3">
    <property type="entry name" value="PHOSPHOPANTETHEINE ADENYLYLTRANSFERASE"/>
    <property type="match status" value="1"/>
</dbReference>
<dbReference type="AlphaFoldDB" id="A0A511B2M6"/>
<dbReference type="HAMAP" id="MF_00244">
    <property type="entry name" value="NaMN_adenylyltr"/>
    <property type="match status" value="1"/>
</dbReference>
<dbReference type="Pfam" id="PF01467">
    <property type="entry name" value="CTP_transf_like"/>
    <property type="match status" value="1"/>
</dbReference>
<evidence type="ECO:0000256" key="9">
    <source>
        <dbReference type="ARBA" id="ARBA00048721"/>
    </source>
</evidence>
<dbReference type="InterPro" id="IPR005248">
    <property type="entry name" value="NadD/NMNAT"/>
</dbReference>
<evidence type="ECO:0000256" key="5">
    <source>
        <dbReference type="ARBA" id="ARBA00022695"/>
    </source>
</evidence>
<evidence type="ECO:0000256" key="8">
    <source>
        <dbReference type="ARBA" id="ARBA00023027"/>
    </source>
</evidence>
<evidence type="ECO:0000256" key="1">
    <source>
        <dbReference type="ARBA" id="ARBA00002324"/>
    </source>
</evidence>
<name>A0A511B2M6_9LACT</name>
<sequence>MVNKVANVIEPEALSALIETLPRRKVGILGGTFNPPHIGHLIIAEQVKDQLDLEEVLFIPNAHPPHKKEKESLAESHRLAMLSESIKDNQDFKIETVELKRGGKSYTYDTILELKKAAPEVDFYFIIGADMVEDLKNWYRIEDLVEIVQFVAVNRPHYRMETDYPVIAVDVPNVDISSSLIRQKVADHCSIKYLVPEKVEEYINSKGLYKNE</sequence>
<keyword evidence="13" id="KW-1185">Reference proteome</keyword>
<comment type="caution">
    <text evidence="12">The sequence shown here is derived from an EMBL/GenBank/DDBJ whole genome shotgun (WGS) entry which is preliminary data.</text>
</comment>
<dbReference type="NCBIfam" id="NF000840">
    <property type="entry name" value="PRK00071.1-3"/>
    <property type="match status" value="1"/>
</dbReference>
<dbReference type="InterPro" id="IPR014729">
    <property type="entry name" value="Rossmann-like_a/b/a_fold"/>
</dbReference>
<comment type="similarity">
    <text evidence="10">Belongs to the NadD family.</text>
</comment>
<dbReference type="Proteomes" id="UP000321662">
    <property type="component" value="Unassembled WGS sequence"/>
</dbReference>
<feature type="domain" description="Cytidyltransferase-like" evidence="11">
    <location>
        <begin position="28"/>
        <end position="184"/>
    </location>
</feature>
<evidence type="ECO:0000256" key="7">
    <source>
        <dbReference type="ARBA" id="ARBA00022840"/>
    </source>
</evidence>
<proteinExistence type="inferred from homology"/>
<dbReference type="SUPFAM" id="SSF52374">
    <property type="entry name" value="Nucleotidylyl transferase"/>
    <property type="match status" value="1"/>
</dbReference>
<evidence type="ECO:0000256" key="10">
    <source>
        <dbReference type="HAMAP-Rule" id="MF_00244"/>
    </source>
</evidence>
<evidence type="ECO:0000256" key="4">
    <source>
        <dbReference type="ARBA" id="ARBA00022679"/>
    </source>
</evidence>
<evidence type="ECO:0000259" key="11">
    <source>
        <dbReference type="Pfam" id="PF01467"/>
    </source>
</evidence>
<keyword evidence="7 10" id="KW-0067">ATP-binding</keyword>
<protein>
    <recommendedName>
        <fullName evidence="10">Probable nicotinate-nucleotide adenylyltransferase</fullName>
        <ecNumber evidence="10">2.7.7.18</ecNumber>
    </recommendedName>
    <alternativeName>
        <fullName evidence="10">Deamido-NAD(+) diphosphorylase</fullName>
    </alternativeName>
    <alternativeName>
        <fullName evidence="10">Deamido-NAD(+) pyrophosphorylase</fullName>
    </alternativeName>
    <alternativeName>
        <fullName evidence="10">Nicotinate mononucleotide adenylyltransferase</fullName>
        <shortName evidence="10">NaMN adenylyltransferase</shortName>
    </alternativeName>
</protein>